<evidence type="ECO:0000313" key="2">
    <source>
        <dbReference type="Proteomes" id="UP000265520"/>
    </source>
</evidence>
<dbReference type="AlphaFoldDB" id="A0A392NVW1"/>
<name>A0A392NVW1_9FABA</name>
<dbReference type="EMBL" id="LXQA010049685">
    <property type="protein sequence ID" value="MCI02625.1"/>
    <property type="molecule type" value="Genomic_DNA"/>
</dbReference>
<protein>
    <submittedName>
        <fullName evidence="1">Uncharacterized protein</fullName>
    </submittedName>
</protein>
<keyword evidence="2" id="KW-1185">Reference proteome</keyword>
<evidence type="ECO:0000313" key="1">
    <source>
        <dbReference type="EMBL" id="MCI02625.1"/>
    </source>
</evidence>
<comment type="caution">
    <text evidence="1">The sequence shown here is derived from an EMBL/GenBank/DDBJ whole genome shotgun (WGS) entry which is preliminary data.</text>
</comment>
<dbReference type="Proteomes" id="UP000265520">
    <property type="component" value="Unassembled WGS sequence"/>
</dbReference>
<proteinExistence type="predicted"/>
<organism evidence="1 2">
    <name type="scientific">Trifolium medium</name>
    <dbReference type="NCBI Taxonomy" id="97028"/>
    <lineage>
        <taxon>Eukaryota</taxon>
        <taxon>Viridiplantae</taxon>
        <taxon>Streptophyta</taxon>
        <taxon>Embryophyta</taxon>
        <taxon>Tracheophyta</taxon>
        <taxon>Spermatophyta</taxon>
        <taxon>Magnoliopsida</taxon>
        <taxon>eudicotyledons</taxon>
        <taxon>Gunneridae</taxon>
        <taxon>Pentapetalae</taxon>
        <taxon>rosids</taxon>
        <taxon>fabids</taxon>
        <taxon>Fabales</taxon>
        <taxon>Fabaceae</taxon>
        <taxon>Papilionoideae</taxon>
        <taxon>50 kb inversion clade</taxon>
        <taxon>NPAAA clade</taxon>
        <taxon>Hologalegina</taxon>
        <taxon>IRL clade</taxon>
        <taxon>Trifolieae</taxon>
        <taxon>Trifolium</taxon>
    </lineage>
</organism>
<sequence>MEDESKLSRAIVLAIGAQGVVEAHPINCKPPEIQIDMASHFVTNRTEKDRDAMIRWARNVANR</sequence>
<accession>A0A392NVW1</accession>
<reference evidence="1 2" key="1">
    <citation type="journal article" date="2018" name="Front. Plant Sci.">
        <title>Red Clover (Trifolium pratense) and Zigzag Clover (T. medium) - A Picture of Genomic Similarities and Differences.</title>
        <authorList>
            <person name="Dluhosova J."/>
            <person name="Istvanek J."/>
            <person name="Nedelnik J."/>
            <person name="Repkova J."/>
        </authorList>
    </citation>
    <scope>NUCLEOTIDE SEQUENCE [LARGE SCALE GENOMIC DNA]</scope>
    <source>
        <strain evidence="2">cv. 10/8</strain>
        <tissue evidence="1">Leaf</tissue>
    </source>
</reference>